<keyword evidence="2" id="KW-0472">Membrane</keyword>
<feature type="signal peptide" evidence="1">
    <location>
        <begin position="1"/>
        <end position="25"/>
    </location>
</feature>
<keyword evidence="2" id="KW-0614">Plasmid</keyword>
<dbReference type="AlphaFoldDB" id="A4JU33"/>
<gene>
    <name evidence="2" type="ordered locus">Bcep1808_6899</name>
</gene>
<accession>A4JU33</accession>
<keyword evidence="1" id="KW-0732">Signal</keyword>
<dbReference type="EMBL" id="CP000617">
    <property type="protein sequence ID" value="ABO59786.1"/>
    <property type="molecule type" value="Genomic_DNA"/>
</dbReference>
<dbReference type="KEGG" id="bvi:Bcep1808_6899"/>
<keyword evidence="2" id="KW-0812">Transmembrane</keyword>
<dbReference type="PROSITE" id="PS51257">
    <property type="entry name" value="PROKAR_LIPOPROTEIN"/>
    <property type="match status" value="1"/>
</dbReference>
<feature type="chain" id="PRO_5002670329" evidence="1">
    <location>
        <begin position="26"/>
        <end position="288"/>
    </location>
</feature>
<sequence length="288" mass="28474">MKVNSYRKHAIFAAVLVLGSVALSACGGGGSSNAATAAAASTPAATPPAGITVQGSAQSVAAVDGKVRAILSAPSWTSDGSIASGSYFMGAAIAASGLKEEKPGAYSEISNGTTVATLSSSATIADVAGNGQFAIGRWTNGSDTLGGTYNAKQGRTYAVGSPLQVTMAANATLNCSLVAATRPTSANGNTDIGTLEAATAKITQDASGSPTGQTMDLTLTYSIGSDSHVTFGTTGVFTNAGVMSRFSKSTIVNYLVGADPAKPYLMLSYGIQAPTTGTVNGVAVLSCS</sequence>
<reference evidence="2 3" key="1">
    <citation type="submission" date="2007-03" db="EMBL/GenBank/DDBJ databases">
        <title>Complete sequence of plasmid pBVIE01 of Burkholderia vietnamiensis G4.</title>
        <authorList>
            <consortium name="US DOE Joint Genome Institute"/>
            <person name="Copeland A."/>
            <person name="Lucas S."/>
            <person name="Lapidus A."/>
            <person name="Barry K."/>
            <person name="Detter J.C."/>
            <person name="Glavina del Rio T."/>
            <person name="Hammon N."/>
            <person name="Israni S."/>
            <person name="Dalin E."/>
            <person name="Tice H."/>
            <person name="Pitluck S."/>
            <person name="Chain P."/>
            <person name="Malfatti S."/>
            <person name="Shin M."/>
            <person name="Vergez L."/>
            <person name="Schmutz J."/>
            <person name="Larimer F."/>
            <person name="Land M."/>
            <person name="Hauser L."/>
            <person name="Kyrpides N."/>
            <person name="Tiedje J."/>
            <person name="Richardson P."/>
        </authorList>
    </citation>
    <scope>NUCLEOTIDE SEQUENCE [LARGE SCALE GENOMIC DNA]</scope>
    <source>
        <strain evidence="3">G4 / LMG 22486</strain>
        <plasmid evidence="2 3">pBVIE01</plasmid>
    </source>
</reference>
<geneLocation type="plasmid" evidence="2 3">
    <name>pBVIE01</name>
</geneLocation>
<organism evidence="2 3">
    <name type="scientific">Burkholderia vietnamiensis (strain G4 / LMG 22486)</name>
    <name type="common">Burkholderia cepacia (strain R1808)</name>
    <dbReference type="NCBI Taxonomy" id="269482"/>
    <lineage>
        <taxon>Bacteria</taxon>
        <taxon>Pseudomonadati</taxon>
        <taxon>Pseudomonadota</taxon>
        <taxon>Betaproteobacteria</taxon>
        <taxon>Burkholderiales</taxon>
        <taxon>Burkholderiaceae</taxon>
        <taxon>Burkholderia</taxon>
        <taxon>Burkholderia cepacia complex</taxon>
    </lineage>
</organism>
<evidence type="ECO:0000256" key="1">
    <source>
        <dbReference type="SAM" id="SignalP"/>
    </source>
</evidence>
<evidence type="ECO:0000313" key="2">
    <source>
        <dbReference type="EMBL" id="ABO59786.1"/>
    </source>
</evidence>
<evidence type="ECO:0000313" key="3">
    <source>
        <dbReference type="Proteomes" id="UP000002287"/>
    </source>
</evidence>
<dbReference type="HOGENOM" id="CLU_080659_0_0_4"/>
<protein>
    <submittedName>
        <fullName evidence="2">Putative lipoprotein transmembrane</fullName>
    </submittedName>
</protein>
<dbReference type="Proteomes" id="UP000002287">
    <property type="component" value="Plasmid pBVIE01"/>
</dbReference>
<keyword evidence="2" id="KW-0449">Lipoprotein</keyword>
<name>A4JU33_BURVG</name>
<proteinExistence type="predicted"/>